<evidence type="ECO:0000259" key="2">
    <source>
        <dbReference type="PROSITE" id="PS51471"/>
    </source>
</evidence>
<dbReference type="InterPro" id="IPR037151">
    <property type="entry name" value="AlkB-like_sf"/>
</dbReference>
<dbReference type="OMA" id="WHITSAF"/>
<organism evidence="3 4">
    <name type="scientific">Yarrowia lipolytica</name>
    <name type="common">Candida lipolytica</name>
    <dbReference type="NCBI Taxonomy" id="4952"/>
    <lineage>
        <taxon>Eukaryota</taxon>
        <taxon>Fungi</taxon>
        <taxon>Dikarya</taxon>
        <taxon>Ascomycota</taxon>
        <taxon>Saccharomycotina</taxon>
        <taxon>Dipodascomycetes</taxon>
        <taxon>Dipodascales</taxon>
        <taxon>Dipodascales incertae sedis</taxon>
        <taxon>Yarrowia</taxon>
    </lineage>
</organism>
<dbReference type="GO" id="GO:0006307">
    <property type="term" value="P:DNA alkylation repair"/>
    <property type="evidence" value="ECO:0007669"/>
    <property type="project" value="InterPro"/>
</dbReference>
<dbReference type="GeneID" id="2910899"/>
<dbReference type="InterPro" id="IPR032854">
    <property type="entry name" value="ALKBH3"/>
</dbReference>
<sequence>MSTTSLLRKLQKEYPLASREVLLDILVSCNGDVDSAKELLGQSQTPTKDTTSTRPIDSPKRQASIAIFGVKKRKKESEANTTCSSSPNTLKPLTLYTPEDIEAALPCSLIYNVLEKAEAENLLDQLMEDHNSWKEKTKFYLFDKLCETPHKSAFYTKDMSVYSQHTYRYNGKPVDTSRKYSKAMEACSDRIQELVRSTNKEGTAEWLSDACIANYYADESQSVGFHSDQLTYIGPRPVIAALTLGSERIFRLKGACPDGDRRTYNILLPHNSLMIMHAGCQEAYKHSIIPVQAKQIGLHERAGKVRFSLTFRHYKKEFTPNKIPQCKCGEPMILKPVFKKAAGQKSGYFWTCGQTYQGKGCGDFVWYDKPIR</sequence>
<protein>
    <recommendedName>
        <fullName evidence="2">Fe2OG dioxygenase domain-containing protein</fullName>
    </recommendedName>
</protein>
<name>A0A1D8NDM8_YARLL</name>
<dbReference type="InterPro" id="IPR027450">
    <property type="entry name" value="AlkB-like"/>
</dbReference>
<dbReference type="Pfam" id="PF13532">
    <property type="entry name" value="2OG-FeII_Oxy_2"/>
    <property type="match status" value="1"/>
</dbReference>
<dbReference type="CDD" id="cd14279">
    <property type="entry name" value="CUE"/>
    <property type="match status" value="1"/>
</dbReference>
<dbReference type="Proteomes" id="UP000182444">
    <property type="component" value="Chromosome 1D"/>
</dbReference>
<dbReference type="SUPFAM" id="SSF51197">
    <property type="entry name" value="Clavaminate synthase-like"/>
    <property type="match status" value="1"/>
</dbReference>
<dbReference type="AlphaFoldDB" id="A0A1D8NDM8"/>
<dbReference type="eggNOG" id="ENOG502QUQ4">
    <property type="taxonomic scope" value="Eukaryota"/>
</dbReference>
<evidence type="ECO:0000256" key="1">
    <source>
        <dbReference type="SAM" id="MobiDB-lite"/>
    </source>
</evidence>
<dbReference type="PANTHER" id="PTHR31212:SF4">
    <property type="entry name" value="ALPHA-KETOGLUTARATE-DEPENDENT DIOXYGENASE ALKB HOMOLOG 3"/>
    <property type="match status" value="1"/>
</dbReference>
<dbReference type="VEuPathDB" id="FungiDB:YALI1_D09766g"/>
<dbReference type="PANTHER" id="PTHR31212">
    <property type="entry name" value="ALPHA-KETOGLUTARATE-DEPENDENT DIOXYGENASE ALKB HOMOLOG 3"/>
    <property type="match status" value="1"/>
</dbReference>
<feature type="compositionally biased region" description="Polar residues" evidence="1">
    <location>
        <begin position="41"/>
        <end position="55"/>
    </location>
</feature>
<evidence type="ECO:0000313" key="4">
    <source>
        <dbReference type="Proteomes" id="UP000182444"/>
    </source>
</evidence>
<dbReference type="InterPro" id="IPR005123">
    <property type="entry name" value="Oxoglu/Fe-dep_dioxygenase_dom"/>
</dbReference>
<feature type="region of interest" description="Disordered" evidence="1">
    <location>
        <begin position="38"/>
        <end position="57"/>
    </location>
</feature>
<dbReference type="KEGG" id="yli:2910899"/>
<dbReference type="VEuPathDB" id="FungiDB:YALI0_D07546g"/>
<evidence type="ECO:0000313" key="3">
    <source>
        <dbReference type="EMBL" id="AOW03735.1"/>
    </source>
</evidence>
<reference evidence="3 4" key="1">
    <citation type="journal article" date="2016" name="PLoS ONE">
        <title>Sequence Assembly of Yarrowia lipolytica Strain W29/CLIB89 Shows Transposable Element Diversity.</title>
        <authorList>
            <person name="Magnan C."/>
            <person name="Yu J."/>
            <person name="Chang I."/>
            <person name="Jahn E."/>
            <person name="Kanomata Y."/>
            <person name="Wu J."/>
            <person name="Zeller M."/>
            <person name="Oakes M."/>
            <person name="Baldi P."/>
            <person name="Sandmeyer S."/>
        </authorList>
    </citation>
    <scope>NUCLEOTIDE SEQUENCE [LARGE SCALE GENOMIC DNA]</scope>
    <source>
        <strain evidence="4">CLIB89(W29)</strain>
    </source>
</reference>
<dbReference type="RefSeq" id="XP_502536.3">
    <property type="nucleotide sequence ID" value="XM_502536.3"/>
</dbReference>
<dbReference type="EMBL" id="CP017556">
    <property type="protein sequence ID" value="AOW03735.1"/>
    <property type="molecule type" value="Genomic_DNA"/>
</dbReference>
<accession>A0A1D8NDM8</accession>
<dbReference type="PROSITE" id="PS51471">
    <property type="entry name" value="FE2OG_OXY"/>
    <property type="match status" value="1"/>
</dbReference>
<feature type="domain" description="Fe2OG dioxygenase" evidence="2">
    <location>
        <begin position="207"/>
        <end position="315"/>
    </location>
</feature>
<gene>
    <name evidence="3" type="ORF">YALI1_D09766g</name>
</gene>
<dbReference type="GO" id="GO:0051213">
    <property type="term" value="F:dioxygenase activity"/>
    <property type="evidence" value="ECO:0007669"/>
    <property type="project" value="InterPro"/>
</dbReference>
<proteinExistence type="predicted"/>
<dbReference type="Gene3D" id="2.60.120.590">
    <property type="entry name" value="Alpha-ketoglutarate-dependent dioxygenase AlkB-like"/>
    <property type="match status" value="1"/>
</dbReference>